<dbReference type="Pfam" id="PF13451">
    <property type="entry name" value="zf_Tbcl"/>
    <property type="match status" value="3"/>
</dbReference>
<name>A0A6C0BI42_9ZZZZ</name>
<dbReference type="EMBL" id="MN739165">
    <property type="protein sequence ID" value="QHS91846.1"/>
    <property type="molecule type" value="Genomic_DNA"/>
</dbReference>
<dbReference type="AlphaFoldDB" id="A0A6C0BI42"/>
<sequence>MSTYNNPVIRKQLVGQLELLEASAEKDKKTLLEIAKTKKAIANIDKGAADEKAAAAHKAAHDEAAAKKKEDRWNKKHAGKESLSLYHDKEIMCKDCSYPFYFSARQQEKFIERQLSEPTRCDECREYRKQFQHRVLNCTECTKDFNFGIGAQIHYVAQDLEDPVLCHECRAAKKKVIPPEMITCKECNTDFKFTYGEQMFFKEQGWEDPRRCIPCRKIHKAEFAEKMAARLAAKRAKPAPSAPSSAPVTEGINPAELIAAASMMVDGDGTWNIA</sequence>
<reference evidence="3" key="1">
    <citation type="journal article" date="2020" name="Nature">
        <title>Giant virus diversity and host interactions through global metagenomics.</title>
        <authorList>
            <person name="Schulz F."/>
            <person name="Roux S."/>
            <person name="Paez-Espino D."/>
            <person name="Jungbluth S."/>
            <person name="Walsh D.A."/>
            <person name="Denef V.J."/>
            <person name="McMahon K.D."/>
            <person name="Konstantinidis K.T."/>
            <person name="Eloe-Fadrosh E.A."/>
            <person name="Kyrpides N.C."/>
            <person name="Woyke T."/>
        </authorList>
    </citation>
    <scope>NUCLEOTIDE SEQUENCE</scope>
    <source>
        <strain evidence="3">GVMAG-M-3300013006-15</strain>
    </source>
</reference>
<feature type="domain" description="Probable zinc-binding" evidence="2">
    <location>
        <begin position="134"/>
        <end position="175"/>
    </location>
</feature>
<organism evidence="3">
    <name type="scientific">viral metagenome</name>
    <dbReference type="NCBI Taxonomy" id="1070528"/>
    <lineage>
        <taxon>unclassified sequences</taxon>
        <taxon>metagenomes</taxon>
        <taxon>organismal metagenomes</taxon>
    </lineage>
</organism>
<feature type="compositionally biased region" description="Basic and acidic residues" evidence="1">
    <location>
        <begin position="52"/>
        <end position="73"/>
    </location>
</feature>
<accession>A0A6C0BI42</accession>
<evidence type="ECO:0000259" key="2">
    <source>
        <dbReference type="Pfam" id="PF13451"/>
    </source>
</evidence>
<feature type="region of interest" description="Disordered" evidence="1">
    <location>
        <begin position="52"/>
        <end position="75"/>
    </location>
</feature>
<feature type="domain" description="Probable zinc-binding" evidence="2">
    <location>
        <begin position="88"/>
        <end position="130"/>
    </location>
</feature>
<dbReference type="InterPro" id="IPR025306">
    <property type="entry name" value="Zn-bnd_dom_prob"/>
</dbReference>
<protein>
    <recommendedName>
        <fullName evidence="2">Probable zinc-binding domain-containing protein</fullName>
    </recommendedName>
</protein>
<evidence type="ECO:0000313" key="3">
    <source>
        <dbReference type="EMBL" id="QHS91846.1"/>
    </source>
</evidence>
<feature type="domain" description="Probable zinc-binding" evidence="2">
    <location>
        <begin position="182"/>
        <end position="221"/>
    </location>
</feature>
<evidence type="ECO:0000256" key="1">
    <source>
        <dbReference type="SAM" id="MobiDB-lite"/>
    </source>
</evidence>
<proteinExistence type="predicted"/>